<evidence type="ECO:0000313" key="17">
    <source>
        <dbReference type="Proteomes" id="UP000054742"/>
    </source>
</evidence>
<dbReference type="EC" id="2.7.2.4" evidence="13"/>
<dbReference type="RefSeq" id="WP_065235409.1">
    <property type="nucleotide sequence ID" value="NZ_CAAAHU010000020.1"/>
</dbReference>
<dbReference type="EMBL" id="LNXV01000004">
    <property type="protein sequence ID" value="KTC86416.1"/>
    <property type="molecule type" value="Genomic_DNA"/>
</dbReference>
<dbReference type="SUPFAM" id="SSF55021">
    <property type="entry name" value="ACT-like"/>
    <property type="match status" value="2"/>
</dbReference>
<keyword evidence="10" id="KW-0457">Lysine biosynthesis</keyword>
<keyword evidence="8 13" id="KW-0418">Kinase</keyword>
<dbReference type="GO" id="GO:0009089">
    <property type="term" value="P:lysine biosynthetic process via diaminopimelate"/>
    <property type="evidence" value="ECO:0007669"/>
    <property type="project" value="UniProtKB-UniPathway"/>
</dbReference>
<dbReference type="Gene3D" id="3.40.1160.10">
    <property type="entry name" value="Acetylglutamate kinase-like"/>
    <property type="match status" value="1"/>
</dbReference>
<dbReference type="PROSITE" id="PS51671">
    <property type="entry name" value="ACT"/>
    <property type="match status" value="1"/>
</dbReference>
<dbReference type="PATRIC" id="fig|29422.6.peg.371"/>
<protein>
    <recommendedName>
        <fullName evidence="13">Aspartokinase</fullName>
        <ecNumber evidence="13">2.7.2.4</ecNumber>
    </recommendedName>
</protein>
<name>A0A0W0SST8_9GAMM</name>
<dbReference type="GO" id="GO:0009088">
    <property type="term" value="P:threonine biosynthetic process"/>
    <property type="evidence" value="ECO:0007669"/>
    <property type="project" value="UniProtKB-UniPathway"/>
</dbReference>
<dbReference type="Pfam" id="PF22468">
    <property type="entry name" value="ACT_9"/>
    <property type="match status" value="1"/>
</dbReference>
<evidence type="ECO:0000259" key="15">
    <source>
        <dbReference type="PROSITE" id="PS51671"/>
    </source>
</evidence>
<gene>
    <name evidence="16" type="primary">lysAC_1</name>
    <name evidence="16" type="ORF">Lbru_0357</name>
</gene>
<dbReference type="FunFam" id="3.40.1160.10:FF:000002">
    <property type="entry name" value="Aspartokinase"/>
    <property type="match status" value="1"/>
</dbReference>
<dbReference type="UniPathway" id="UPA00050">
    <property type="reaction ID" value="UER00461"/>
</dbReference>
<dbReference type="InterPro" id="IPR002912">
    <property type="entry name" value="ACT_dom"/>
</dbReference>
<dbReference type="AlphaFoldDB" id="A0A0W0SST8"/>
<evidence type="ECO:0000256" key="3">
    <source>
        <dbReference type="ARBA" id="ARBA00005139"/>
    </source>
</evidence>
<evidence type="ECO:0000256" key="8">
    <source>
        <dbReference type="ARBA" id="ARBA00022777"/>
    </source>
</evidence>
<proteinExistence type="inferred from homology"/>
<dbReference type="NCBIfam" id="NF005155">
    <property type="entry name" value="PRK06635.1-4"/>
    <property type="match status" value="1"/>
</dbReference>
<dbReference type="InterPro" id="IPR041740">
    <property type="entry name" value="AKii-LysC-BS"/>
</dbReference>
<dbReference type="Proteomes" id="UP000054742">
    <property type="component" value="Unassembled WGS sequence"/>
</dbReference>
<evidence type="ECO:0000256" key="2">
    <source>
        <dbReference type="ARBA" id="ARBA00004986"/>
    </source>
</evidence>
<reference evidence="16 17" key="1">
    <citation type="submission" date="2015-11" db="EMBL/GenBank/DDBJ databases">
        <title>Genomic analysis of 38 Legionella species identifies large and diverse effector repertoires.</title>
        <authorList>
            <person name="Burstein D."/>
            <person name="Amaro F."/>
            <person name="Zusman T."/>
            <person name="Lifshitz Z."/>
            <person name="Cohen O."/>
            <person name="Gilbert J.A."/>
            <person name="Pupko T."/>
            <person name="Shuman H.A."/>
            <person name="Segal G."/>
        </authorList>
    </citation>
    <scope>NUCLEOTIDE SEQUENCE [LARGE SCALE GENOMIC DNA]</scope>
    <source>
        <strain evidence="16 17">ATCC 43878</strain>
    </source>
</reference>
<dbReference type="GO" id="GO:0009090">
    <property type="term" value="P:homoserine biosynthetic process"/>
    <property type="evidence" value="ECO:0007669"/>
    <property type="project" value="TreeGrafter"/>
</dbReference>
<keyword evidence="17" id="KW-1185">Reference proteome</keyword>
<dbReference type="InterPro" id="IPR036393">
    <property type="entry name" value="AceGlu_kinase-like_sf"/>
</dbReference>
<dbReference type="InterPro" id="IPR005260">
    <property type="entry name" value="Asp_kin_monofn"/>
</dbReference>
<dbReference type="SUPFAM" id="SSF53633">
    <property type="entry name" value="Carbamate kinase-like"/>
    <property type="match status" value="1"/>
</dbReference>
<dbReference type="Pfam" id="PF01842">
    <property type="entry name" value="ACT"/>
    <property type="match status" value="1"/>
</dbReference>
<dbReference type="GO" id="GO:0005829">
    <property type="term" value="C:cytosol"/>
    <property type="evidence" value="ECO:0007669"/>
    <property type="project" value="TreeGrafter"/>
</dbReference>
<evidence type="ECO:0000256" key="7">
    <source>
        <dbReference type="ARBA" id="ARBA00022741"/>
    </source>
</evidence>
<dbReference type="UniPathway" id="UPA00034">
    <property type="reaction ID" value="UER00015"/>
</dbReference>
<dbReference type="Gene3D" id="3.30.2130.10">
    <property type="entry name" value="VC0802-like"/>
    <property type="match status" value="1"/>
</dbReference>
<evidence type="ECO:0000256" key="1">
    <source>
        <dbReference type="ARBA" id="ARBA00004766"/>
    </source>
</evidence>
<evidence type="ECO:0000256" key="11">
    <source>
        <dbReference type="ARBA" id="ARBA00047872"/>
    </source>
</evidence>
<dbReference type="InterPro" id="IPR045865">
    <property type="entry name" value="ACT-like_dom_sf"/>
</dbReference>
<feature type="domain" description="ACT" evidence="15">
    <location>
        <begin position="265"/>
        <end position="345"/>
    </location>
</feature>
<dbReference type="CDD" id="cd04913">
    <property type="entry name" value="ACT_AKii-LysC-BS-like_1"/>
    <property type="match status" value="1"/>
</dbReference>
<keyword evidence="6 13" id="KW-0808">Transferase</keyword>
<dbReference type="FunFam" id="3.30.2130.10:FF:000002">
    <property type="entry name" value="Aspartokinase"/>
    <property type="match status" value="1"/>
</dbReference>
<dbReference type="PANTHER" id="PTHR21499:SF3">
    <property type="entry name" value="ASPARTOKINASE"/>
    <property type="match status" value="1"/>
</dbReference>
<evidence type="ECO:0000256" key="4">
    <source>
        <dbReference type="ARBA" id="ARBA00010122"/>
    </source>
</evidence>
<comment type="caution">
    <text evidence="16">The sequence shown here is derived from an EMBL/GenBank/DDBJ whole genome shotgun (WGS) entry which is preliminary data.</text>
</comment>
<comment type="catalytic activity">
    <reaction evidence="11 13">
        <text>L-aspartate + ATP = 4-phospho-L-aspartate + ADP</text>
        <dbReference type="Rhea" id="RHEA:23776"/>
        <dbReference type="ChEBI" id="CHEBI:29991"/>
        <dbReference type="ChEBI" id="CHEBI:30616"/>
        <dbReference type="ChEBI" id="CHEBI:57535"/>
        <dbReference type="ChEBI" id="CHEBI:456216"/>
        <dbReference type="EC" id="2.7.2.4"/>
    </reaction>
</comment>
<dbReference type="GO" id="GO:0005524">
    <property type="term" value="F:ATP binding"/>
    <property type="evidence" value="ECO:0007669"/>
    <property type="project" value="UniProtKB-KW"/>
</dbReference>
<dbReference type="PIRSF" id="PIRSF000726">
    <property type="entry name" value="Asp_kin"/>
    <property type="match status" value="1"/>
</dbReference>
<dbReference type="PROSITE" id="PS00324">
    <property type="entry name" value="ASPARTOKINASE"/>
    <property type="match status" value="1"/>
</dbReference>
<sequence>MALLVQKFGGTSLATLGHINHAADIVAKAKQAGHSVVVIVSAMSGETDKLIGFANNISEYPDEREYAALVSTGEQVSMALMAMALINRGIKARSYTGGQARIQTCNQFKKARIQAIDTQPILKDIEQGTVVVIAGFQGIDRDGNITTLGRGGSDTTAVAIAAALNADECQIYTDVDGVYTTDPRIVPDAKRLEQVTFEEMLELSSLGAKVLQIRAVEFAGKYNIPLRVLSSSQEGPGTLITYQQKSSMEAPLVTGIAFSRNEAKVTLSGVPDSPGIASGILSEISAIGVNVDMIVQHLSAHNKTDFTFTVHRDEYQLALKQLRKVAKNLNAEGVVGVTSLAKLSLVGAGLKSHPEIASIMFKTLAAKGINIQLIATSEIKISVLIDTLLLDEGVRALHSVFRLEGDSRDESRTLPIVAETDALAAIGNINT</sequence>
<comment type="pathway">
    <text evidence="1 14">Amino-acid biosynthesis; L-lysine biosynthesis via DAP pathway; (S)-tetrahydrodipicolinate from L-aspartate: step 1/4.</text>
</comment>
<evidence type="ECO:0000256" key="10">
    <source>
        <dbReference type="ARBA" id="ARBA00023154"/>
    </source>
</evidence>
<accession>A0A0W0SST8</accession>
<feature type="binding site" evidence="12">
    <location>
        <position position="184"/>
    </location>
    <ligand>
        <name>ATP</name>
        <dbReference type="ChEBI" id="CHEBI:30616"/>
    </ligand>
</feature>
<dbReference type="CDD" id="cd04261">
    <property type="entry name" value="AAK_AKii-LysC-BS"/>
    <property type="match status" value="1"/>
</dbReference>
<feature type="binding site" evidence="12">
    <location>
        <position position="74"/>
    </location>
    <ligand>
        <name>substrate</name>
    </ligand>
</feature>
<comment type="pathway">
    <text evidence="2 14">Amino-acid biosynthesis; L-methionine biosynthesis via de novo pathway; L-homoserine from L-aspartate: step 1/3.</text>
</comment>
<keyword evidence="7 12" id="KW-0547">Nucleotide-binding</keyword>
<evidence type="ECO:0000313" key="16">
    <source>
        <dbReference type="EMBL" id="KTC86416.1"/>
    </source>
</evidence>
<dbReference type="NCBIfam" id="NF005154">
    <property type="entry name" value="PRK06635.1-2"/>
    <property type="match status" value="1"/>
</dbReference>
<evidence type="ECO:0000256" key="13">
    <source>
        <dbReference type="RuleBase" id="RU003448"/>
    </source>
</evidence>
<evidence type="ECO:0000256" key="6">
    <source>
        <dbReference type="ARBA" id="ARBA00022679"/>
    </source>
</evidence>
<feature type="binding site" evidence="12">
    <location>
        <begin position="209"/>
        <end position="210"/>
    </location>
    <ligand>
        <name>ATP</name>
        <dbReference type="ChEBI" id="CHEBI:30616"/>
    </ligand>
</feature>
<keyword evidence="9 12" id="KW-0067">ATP-binding</keyword>
<comment type="pathway">
    <text evidence="3 14">Amino-acid biosynthesis; L-threonine biosynthesis; L-threonine from L-aspartate: step 1/5.</text>
</comment>
<feature type="binding site" evidence="12">
    <location>
        <position position="179"/>
    </location>
    <ligand>
        <name>ATP</name>
        <dbReference type="ChEBI" id="CHEBI:30616"/>
    </ligand>
</feature>
<dbReference type="GO" id="GO:0004072">
    <property type="term" value="F:aspartate kinase activity"/>
    <property type="evidence" value="ECO:0007669"/>
    <property type="project" value="UniProtKB-EC"/>
</dbReference>
<dbReference type="UniPathway" id="UPA00051">
    <property type="reaction ID" value="UER00462"/>
</dbReference>
<dbReference type="Pfam" id="PF00696">
    <property type="entry name" value="AA_kinase"/>
    <property type="match status" value="1"/>
</dbReference>
<comment type="similarity">
    <text evidence="4 13">Belongs to the aspartokinase family.</text>
</comment>
<dbReference type="OrthoDB" id="9799110at2"/>
<dbReference type="NCBIfam" id="TIGR00657">
    <property type="entry name" value="asp_kinases"/>
    <property type="match status" value="1"/>
</dbReference>
<organism evidence="16 17">
    <name type="scientific">Legionella brunensis</name>
    <dbReference type="NCBI Taxonomy" id="29422"/>
    <lineage>
        <taxon>Bacteria</taxon>
        <taxon>Pseudomonadati</taxon>
        <taxon>Pseudomonadota</taxon>
        <taxon>Gammaproteobacteria</taxon>
        <taxon>Legionellales</taxon>
        <taxon>Legionellaceae</taxon>
        <taxon>Legionella</taxon>
    </lineage>
</organism>
<feature type="binding site" evidence="12">
    <location>
        <begin position="7"/>
        <end position="10"/>
    </location>
    <ligand>
        <name>ATP</name>
        <dbReference type="ChEBI" id="CHEBI:30616"/>
    </ligand>
</feature>
<dbReference type="InterPro" id="IPR054352">
    <property type="entry name" value="ACT_Aspartokinase"/>
</dbReference>
<dbReference type="PANTHER" id="PTHR21499">
    <property type="entry name" value="ASPARTATE KINASE"/>
    <property type="match status" value="1"/>
</dbReference>
<evidence type="ECO:0000256" key="5">
    <source>
        <dbReference type="ARBA" id="ARBA00022605"/>
    </source>
</evidence>
<feature type="binding site" evidence="12">
    <location>
        <begin position="173"/>
        <end position="174"/>
    </location>
    <ligand>
        <name>ATP</name>
        <dbReference type="ChEBI" id="CHEBI:30616"/>
    </ligand>
</feature>
<feature type="binding site" evidence="12">
    <location>
        <position position="47"/>
    </location>
    <ligand>
        <name>substrate</name>
    </ligand>
</feature>
<keyword evidence="5 14" id="KW-0028">Amino-acid biosynthesis</keyword>
<evidence type="ECO:0000256" key="12">
    <source>
        <dbReference type="PIRSR" id="PIRSR000726-1"/>
    </source>
</evidence>
<dbReference type="InterPro" id="IPR001341">
    <property type="entry name" value="Asp_kinase"/>
</dbReference>
<dbReference type="InterPro" id="IPR018042">
    <property type="entry name" value="Aspartate_kinase_CS"/>
</dbReference>
<dbReference type="NCBIfam" id="TIGR00656">
    <property type="entry name" value="asp_kin_monofn"/>
    <property type="match status" value="1"/>
</dbReference>
<evidence type="ECO:0000256" key="9">
    <source>
        <dbReference type="ARBA" id="ARBA00022840"/>
    </source>
</evidence>
<dbReference type="InterPro" id="IPR001048">
    <property type="entry name" value="Asp/Glu/Uridylate_kinase"/>
</dbReference>
<dbReference type="CDD" id="cd04936">
    <property type="entry name" value="ACT_AKii-LysC-BS-like_2"/>
    <property type="match status" value="1"/>
</dbReference>
<dbReference type="STRING" id="29422.Lbru_0357"/>
<evidence type="ECO:0000256" key="14">
    <source>
        <dbReference type="RuleBase" id="RU004249"/>
    </source>
</evidence>